<evidence type="ECO:0000256" key="3">
    <source>
        <dbReference type="RuleBase" id="RU000363"/>
    </source>
</evidence>
<dbReference type="NCBIfam" id="NF006119">
    <property type="entry name" value="PRK08264.1-5"/>
    <property type="match status" value="1"/>
</dbReference>
<dbReference type="NCBIfam" id="NF006117">
    <property type="entry name" value="PRK08264.1-3"/>
    <property type="match status" value="1"/>
</dbReference>
<comment type="similarity">
    <text evidence="1 3">Belongs to the short-chain dehydrogenases/reductases (SDR) family.</text>
</comment>
<evidence type="ECO:0000256" key="2">
    <source>
        <dbReference type="ARBA" id="ARBA00023002"/>
    </source>
</evidence>
<dbReference type="SUPFAM" id="SSF51735">
    <property type="entry name" value="NAD(P)-binding Rossmann-fold domains"/>
    <property type="match status" value="1"/>
</dbReference>
<dbReference type="InterPro" id="IPR036291">
    <property type="entry name" value="NAD(P)-bd_dom_sf"/>
</dbReference>
<keyword evidence="5" id="KW-1185">Reference proteome</keyword>
<accession>A0ABU1JNS7</accession>
<dbReference type="PRINTS" id="PR00081">
    <property type="entry name" value="GDHRDH"/>
</dbReference>
<dbReference type="RefSeq" id="WP_309794746.1">
    <property type="nucleotide sequence ID" value="NZ_JAVDPW010000004.1"/>
</dbReference>
<dbReference type="Proteomes" id="UP001262410">
    <property type="component" value="Unassembled WGS sequence"/>
</dbReference>
<reference evidence="4 5" key="1">
    <citation type="submission" date="2023-07" db="EMBL/GenBank/DDBJ databases">
        <title>Sorghum-associated microbial communities from plants grown in Nebraska, USA.</title>
        <authorList>
            <person name="Schachtman D."/>
        </authorList>
    </citation>
    <scope>NUCLEOTIDE SEQUENCE [LARGE SCALE GENOMIC DNA]</scope>
    <source>
        <strain evidence="4 5">584</strain>
    </source>
</reference>
<dbReference type="EMBL" id="JAVDPW010000004">
    <property type="protein sequence ID" value="MDR6290275.1"/>
    <property type="molecule type" value="Genomic_DNA"/>
</dbReference>
<comment type="caution">
    <text evidence="4">The sequence shown here is derived from an EMBL/GenBank/DDBJ whole genome shotgun (WGS) entry which is preliminary data.</text>
</comment>
<dbReference type="PANTHER" id="PTHR44169:SF6">
    <property type="entry name" value="NADPH-DEPENDENT 1-ACYLDIHYDROXYACETONE PHOSPHATE REDUCTASE"/>
    <property type="match status" value="1"/>
</dbReference>
<evidence type="ECO:0000256" key="1">
    <source>
        <dbReference type="ARBA" id="ARBA00006484"/>
    </source>
</evidence>
<name>A0ABU1JNS7_9PROT</name>
<keyword evidence="2" id="KW-0560">Oxidoreductase</keyword>
<dbReference type="Pfam" id="PF00106">
    <property type="entry name" value="adh_short"/>
    <property type="match status" value="1"/>
</dbReference>
<dbReference type="PRINTS" id="PR00080">
    <property type="entry name" value="SDRFAMILY"/>
</dbReference>
<gene>
    <name evidence="4" type="ORF">E9232_002796</name>
</gene>
<dbReference type="InterPro" id="IPR002347">
    <property type="entry name" value="SDR_fam"/>
</dbReference>
<proteinExistence type="inferred from homology"/>
<dbReference type="Gene3D" id="3.40.50.720">
    <property type="entry name" value="NAD(P)-binding Rossmann-like Domain"/>
    <property type="match status" value="1"/>
</dbReference>
<protein>
    <submittedName>
        <fullName evidence="4">NAD(P)-dependent dehydrogenase (Short-subunit alcohol dehydrogenase family)</fullName>
    </submittedName>
</protein>
<organism evidence="4 5">
    <name type="scientific">Inquilinus ginsengisoli</name>
    <dbReference type="NCBI Taxonomy" id="363840"/>
    <lineage>
        <taxon>Bacteria</taxon>
        <taxon>Pseudomonadati</taxon>
        <taxon>Pseudomonadota</taxon>
        <taxon>Alphaproteobacteria</taxon>
        <taxon>Rhodospirillales</taxon>
        <taxon>Rhodospirillaceae</taxon>
        <taxon>Inquilinus</taxon>
    </lineage>
</organism>
<sequence length="237" mass="25260">MNIRGSVVLVTGANRGLGLAFAREALARGAAKVYAGMRDTTGFAEPGLIPVRLDVTDPQTIAAAAESCGDVTVVVNNAGIGALTNGALDPELEAQSRRLFETNLYGIVRISQAFAPILERNRPGAIIDVLSDLTWLVNPVLTAYALSKAAAWSYTNHLRVQLKPQGTQVLSLHVGFIDTDLTKGLDIPKNDPRDVARHTYEALEAGESEIMADESTRALKRSLSTATPAYIDPPSHG</sequence>
<evidence type="ECO:0000313" key="4">
    <source>
        <dbReference type="EMBL" id="MDR6290275.1"/>
    </source>
</evidence>
<dbReference type="PANTHER" id="PTHR44169">
    <property type="entry name" value="NADPH-DEPENDENT 1-ACYLDIHYDROXYACETONE PHOSPHATE REDUCTASE"/>
    <property type="match status" value="1"/>
</dbReference>
<evidence type="ECO:0000313" key="5">
    <source>
        <dbReference type="Proteomes" id="UP001262410"/>
    </source>
</evidence>